<evidence type="ECO:0000313" key="6">
    <source>
        <dbReference type="EMBL" id="MBO0350765.1"/>
    </source>
</evidence>
<dbReference type="RefSeq" id="WP_207089239.1">
    <property type="nucleotide sequence ID" value="NZ_JAFLQW010000456.1"/>
</dbReference>
<dbReference type="Proteomes" id="UP000664844">
    <property type="component" value="Unassembled WGS sequence"/>
</dbReference>
<evidence type="ECO:0000256" key="2">
    <source>
        <dbReference type="ARBA" id="ARBA00022759"/>
    </source>
</evidence>
<dbReference type="PANTHER" id="PTHR12302:SF3">
    <property type="entry name" value="SERINE_THREONINE-PROTEIN KINASE 31"/>
    <property type="match status" value="1"/>
</dbReference>
<evidence type="ECO:0000259" key="5">
    <source>
        <dbReference type="PROSITE" id="PS50830"/>
    </source>
</evidence>
<keyword evidence="7" id="KW-1185">Reference proteome</keyword>
<dbReference type="PROSITE" id="PS51257">
    <property type="entry name" value="PROKAR_LIPOPROTEIN"/>
    <property type="match status" value="1"/>
</dbReference>
<proteinExistence type="predicted"/>
<protein>
    <submittedName>
        <fullName evidence="6">Thermonuclease family protein</fullName>
    </submittedName>
</protein>
<feature type="domain" description="TNase-like" evidence="5">
    <location>
        <begin position="26"/>
        <end position="156"/>
    </location>
</feature>
<dbReference type="PROSITE" id="PS50830">
    <property type="entry name" value="TNASE_3"/>
    <property type="match status" value="1"/>
</dbReference>
<feature type="signal peptide" evidence="4">
    <location>
        <begin position="1"/>
        <end position="25"/>
    </location>
</feature>
<keyword evidence="3" id="KW-0378">Hydrolase</keyword>
<name>A0ABS3FUI1_9CYAN</name>
<feature type="chain" id="PRO_5045166818" evidence="4">
    <location>
        <begin position="26"/>
        <end position="172"/>
    </location>
</feature>
<dbReference type="PANTHER" id="PTHR12302">
    <property type="entry name" value="EBNA2 BINDING PROTEIN P100"/>
    <property type="match status" value="1"/>
</dbReference>
<reference evidence="6 7" key="1">
    <citation type="submission" date="2021-03" db="EMBL/GenBank/DDBJ databases">
        <title>Metabolic Capacity of the Antarctic Cyanobacterium Phormidium pseudopriestleyi that Sustains Oxygenic Photosynthesis in the Presence of Hydrogen Sulfide.</title>
        <authorList>
            <person name="Lumian J.E."/>
            <person name="Jungblut A.D."/>
            <person name="Dillon M.L."/>
            <person name="Hawes I."/>
            <person name="Doran P.T."/>
            <person name="Mackey T.J."/>
            <person name="Dick G.J."/>
            <person name="Grettenberger C.L."/>
            <person name="Sumner D.Y."/>
        </authorList>
    </citation>
    <scope>NUCLEOTIDE SEQUENCE [LARGE SCALE GENOMIC DNA]</scope>
    <source>
        <strain evidence="6 7">FRX01</strain>
    </source>
</reference>
<sequence>MKIFRCPVSWIGLLFLVSCSFPVPSEQVQVQVERVISGNTLEVRDLSASGSALKRVRLIGIEAPDLQQNPWGNAAKQQLERLIEGQTLLLEWDIEKEDGYDRQFAYLWRDGKLVNEELIAGGYVLAAVRSPNLKYDRRFTQAQEQARIMGQGIWDFQTPLRVHPSDFRQNRP</sequence>
<dbReference type="InterPro" id="IPR035437">
    <property type="entry name" value="SNase_OB-fold_sf"/>
</dbReference>
<evidence type="ECO:0000256" key="3">
    <source>
        <dbReference type="ARBA" id="ARBA00022801"/>
    </source>
</evidence>
<dbReference type="SUPFAM" id="SSF50199">
    <property type="entry name" value="Staphylococcal nuclease"/>
    <property type="match status" value="1"/>
</dbReference>
<dbReference type="EMBL" id="JAFLQW010000456">
    <property type="protein sequence ID" value="MBO0350765.1"/>
    <property type="molecule type" value="Genomic_DNA"/>
</dbReference>
<dbReference type="InterPro" id="IPR016071">
    <property type="entry name" value="Staphylococal_nuclease_OB-fold"/>
</dbReference>
<dbReference type="SMART" id="SM00318">
    <property type="entry name" value="SNc"/>
    <property type="match status" value="1"/>
</dbReference>
<evidence type="ECO:0000256" key="1">
    <source>
        <dbReference type="ARBA" id="ARBA00022722"/>
    </source>
</evidence>
<accession>A0ABS3FUI1</accession>
<keyword evidence="4" id="KW-0732">Signal</keyword>
<evidence type="ECO:0000313" key="7">
    <source>
        <dbReference type="Proteomes" id="UP000664844"/>
    </source>
</evidence>
<keyword evidence="2" id="KW-0255">Endonuclease</keyword>
<keyword evidence="1" id="KW-0540">Nuclease</keyword>
<evidence type="ECO:0000256" key="4">
    <source>
        <dbReference type="SAM" id="SignalP"/>
    </source>
</evidence>
<gene>
    <name evidence="6" type="ORF">J0895_17040</name>
</gene>
<dbReference type="Gene3D" id="2.40.50.90">
    <property type="match status" value="1"/>
</dbReference>
<organism evidence="6 7">
    <name type="scientific">Phormidium pseudopriestleyi FRX01</name>
    <dbReference type="NCBI Taxonomy" id="1759528"/>
    <lineage>
        <taxon>Bacteria</taxon>
        <taxon>Bacillati</taxon>
        <taxon>Cyanobacteriota</taxon>
        <taxon>Cyanophyceae</taxon>
        <taxon>Oscillatoriophycideae</taxon>
        <taxon>Oscillatoriales</taxon>
        <taxon>Oscillatoriaceae</taxon>
        <taxon>Phormidium</taxon>
    </lineage>
</organism>
<dbReference type="Pfam" id="PF00565">
    <property type="entry name" value="SNase"/>
    <property type="match status" value="1"/>
</dbReference>
<comment type="caution">
    <text evidence="6">The sequence shown here is derived from an EMBL/GenBank/DDBJ whole genome shotgun (WGS) entry which is preliminary data.</text>
</comment>